<feature type="site" description="Transition state stabilizer" evidence="10">
    <location>
        <position position="124"/>
    </location>
</feature>
<dbReference type="InterPro" id="IPR000763">
    <property type="entry name" value="Catalase_peroxidase"/>
</dbReference>
<comment type="cofactor">
    <cofactor evidence="10">
        <name>heme b</name>
        <dbReference type="ChEBI" id="CHEBI:60344"/>
    </cofactor>
    <text evidence="10">Binds 1 heme b (iron(II)-protoporphyrin IX) group per dimer.</text>
</comment>
<evidence type="ECO:0000256" key="9">
    <source>
        <dbReference type="ARBA" id="ARBA00060838"/>
    </source>
</evidence>
<dbReference type="PANTHER" id="PTHR30555:SF0">
    <property type="entry name" value="CATALASE-PEROXIDASE"/>
    <property type="match status" value="1"/>
</dbReference>
<protein>
    <recommendedName>
        <fullName evidence="10 11">Catalase-peroxidase</fullName>
        <shortName evidence="10">CP</shortName>
        <ecNumber evidence="10 11">1.11.1.21</ecNumber>
    </recommendedName>
    <alternativeName>
        <fullName evidence="10">Peroxidase/catalase</fullName>
    </alternativeName>
</protein>
<evidence type="ECO:0000313" key="14">
    <source>
        <dbReference type="Proteomes" id="UP000013165"/>
    </source>
</evidence>
<dbReference type="FunFam" id="1.10.420.10:FF:000004">
    <property type="entry name" value="Catalase-peroxidase"/>
    <property type="match status" value="1"/>
</dbReference>
<comment type="similarity">
    <text evidence="9 10 11">Belongs to the peroxidase family. Peroxidase/catalase subfamily.</text>
</comment>
<keyword evidence="4 10" id="KW-0560">Oxidoreductase</keyword>
<dbReference type="PRINTS" id="PR00458">
    <property type="entry name" value="PEROXIDASE"/>
</dbReference>
<comment type="caution">
    <text evidence="10">Lacks conserved residue(s) required for the propagation of feature annotation.</text>
</comment>
<dbReference type="OrthoDB" id="9759743at2"/>
<comment type="subunit">
    <text evidence="10">Homodimer or homotetramer.</text>
</comment>
<evidence type="ECO:0000256" key="11">
    <source>
        <dbReference type="RuleBase" id="RU003451"/>
    </source>
</evidence>
<keyword evidence="3 10" id="KW-0479">Metal-binding</keyword>
<dbReference type="Pfam" id="PF00141">
    <property type="entry name" value="peroxidase"/>
    <property type="match status" value="2"/>
</dbReference>
<accession>N6WPA6</accession>
<name>N6WPA6_9GAMM</name>
<feature type="domain" description="Plant heme peroxidase family profile" evidence="12">
    <location>
        <begin position="161"/>
        <end position="464"/>
    </location>
</feature>
<comment type="function">
    <text evidence="10">Bifunctional enzyme with both catalase and broad-spectrum peroxidase activity.</text>
</comment>
<dbReference type="GO" id="GO:0042744">
    <property type="term" value="P:hydrogen peroxide catabolic process"/>
    <property type="evidence" value="ECO:0007669"/>
    <property type="project" value="UniProtKB-KW"/>
</dbReference>
<sequence length="765" mass="85041">MPSRRTIKAAGKLRRICCFGSGACCLHPAKETTVTDPKPARPEWGARTTPRLQGNEHWWPDQLTLHILHQKHPDASPFGPDFRYADAFSQLDVDELNADIDALMTDSQEWWPADWGHYGPFFIRMSWHAAGTYRAVDGRGGGGTGAQRFAPLNSWPDNGNLDKARRLLWPIKKKYGEKISWADLLVLAGNRALETMGFRTLGFGFGRADIWAPEDDIYWGPETEWLATKDERYTGSFEDGNRVLDNPLAAVQMGLIYVNPEGPNGIPDAMKSAQDVRETFARMSMNDRETVALTVGGHTFGKMHGNGPADAVGEAPEGAKIHQQGIGWANKHETGLGEYTVTSGLEGAWTPTPTKWDNTYLNTIFAHQWEVKKSPAGANQWEPVEVKEGYWVPDAHVEGKKNPPVMNTADMAMITDPAYLEIAKEYHENPDVLADEFARAWYKLLHRDMGPRDRYLGPQVPDEVFVWQDPVPEQDGPLVNDQQIAKLKQEIADSGLSAKQLVGTAWASACTYRQTDYRGGANGARIRLEPQAGWDVNVRTGVSEVIDRLEQIKNGSDANISLADLIVLGGNVGVEMAAKAAGHDITVPFTPGRTDATQEMTEVDTQAHLEPKHDAFRNYMQTQTTSIPAEHLMVDRAFMLNLSVPQMTALLGGMRAIGVNAGDSEEGILTDRPGQLTNDFFVNLVDMGIVWEPTDDEEERFVGKSRSTGEKKWTATRVDLIYGSNSQLRAIAEEYAANGGEERLIDRFVKGWVKVMENDRFDLHR</sequence>
<evidence type="ECO:0000256" key="4">
    <source>
        <dbReference type="ARBA" id="ARBA00023002"/>
    </source>
</evidence>
<keyword evidence="1 10" id="KW-0575">Peroxidase</keyword>
<dbReference type="PRINTS" id="PR00460">
    <property type="entry name" value="BPEROXIDASE"/>
</dbReference>
<dbReference type="InterPro" id="IPR010255">
    <property type="entry name" value="Haem_peroxidase_sf"/>
</dbReference>
<evidence type="ECO:0000256" key="5">
    <source>
        <dbReference type="ARBA" id="ARBA00023004"/>
    </source>
</evidence>
<organism evidence="13 14">
    <name type="scientific">Marinobacter nanhaiticus D15-8W</name>
    <dbReference type="NCBI Taxonomy" id="626887"/>
    <lineage>
        <taxon>Bacteria</taxon>
        <taxon>Pseudomonadati</taxon>
        <taxon>Pseudomonadota</taxon>
        <taxon>Gammaproteobacteria</taxon>
        <taxon>Pseudomonadales</taxon>
        <taxon>Marinobacteraceae</taxon>
        <taxon>Marinobacter</taxon>
    </lineage>
</organism>
<dbReference type="eggNOG" id="COG0376">
    <property type="taxonomic scope" value="Bacteria"/>
</dbReference>
<reference evidence="13 14" key="1">
    <citation type="journal article" date="2013" name="Genome Announc.">
        <title>Genome Sequence of the Polycyclic Aromatic Hydrocarbon-Degrading Bacterium Strain Marinobacter nanhaiticus D15-8WT.</title>
        <authorList>
            <person name="Cui Z."/>
            <person name="Gao W."/>
            <person name="Li Q."/>
            <person name="Xu G."/>
            <person name="Zheng L."/>
        </authorList>
    </citation>
    <scope>NUCLEOTIDE SEQUENCE [LARGE SCALE GENOMIC DNA]</scope>
    <source>
        <strain evidence="13 14">D15-8W</strain>
    </source>
</reference>
<dbReference type="FunFam" id="1.10.520.10:FF:000002">
    <property type="entry name" value="Catalase-peroxidase"/>
    <property type="match status" value="1"/>
</dbReference>
<feature type="cross-link" description="Tryptophyl-tyrosyl-methioninium (Tyr-Met) (with Trp-127)" evidence="10">
    <location>
        <begin position="257"/>
        <end position="283"/>
    </location>
</feature>
<dbReference type="NCBIfam" id="NF011635">
    <property type="entry name" value="PRK15061.1"/>
    <property type="match status" value="1"/>
</dbReference>
<dbReference type="InterPro" id="IPR019794">
    <property type="entry name" value="Peroxidases_AS"/>
</dbReference>
<keyword evidence="5 10" id="KW-0408">Iron</keyword>
<dbReference type="GO" id="GO:0046872">
    <property type="term" value="F:metal ion binding"/>
    <property type="evidence" value="ECO:0007669"/>
    <property type="project" value="UniProtKB-KW"/>
</dbReference>
<comment type="catalytic activity">
    <reaction evidence="8 10 11">
        <text>H2O2 + AH2 = A + 2 H2O</text>
        <dbReference type="Rhea" id="RHEA:30275"/>
        <dbReference type="ChEBI" id="CHEBI:13193"/>
        <dbReference type="ChEBI" id="CHEBI:15377"/>
        <dbReference type="ChEBI" id="CHEBI:16240"/>
        <dbReference type="ChEBI" id="CHEBI:17499"/>
        <dbReference type="EC" id="1.11.1.21"/>
    </reaction>
</comment>
<dbReference type="PROSITE" id="PS00436">
    <property type="entry name" value="PEROXIDASE_2"/>
    <property type="match status" value="1"/>
</dbReference>
<dbReference type="Gene3D" id="1.10.520.10">
    <property type="match status" value="2"/>
</dbReference>
<feature type="active site" description="Proton acceptor" evidence="10">
    <location>
        <position position="128"/>
    </location>
</feature>
<dbReference type="GO" id="GO:0005829">
    <property type="term" value="C:cytosol"/>
    <property type="evidence" value="ECO:0007669"/>
    <property type="project" value="TreeGrafter"/>
</dbReference>
<dbReference type="AlphaFoldDB" id="N6WPA6"/>
<keyword evidence="14" id="KW-1185">Reference proteome</keyword>
<dbReference type="GO" id="GO:0004096">
    <property type="term" value="F:catalase activity"/>
    <property type="evidence" value="ECO:0007669"/>
    <property type="project" value="UniProtKB-UniRule"/>
</dbReference>
<feature type="binding site" description="axial binding residue" evidence="10">
    <location>
        <position position="298"/>
    </location>
    <ligand>
        <name>heme b</name>
        <dbReference type="ChEBI" id="CHEBI:60344"/>
    </ligand>
    <ligandPart>
        <name>Fe</name>
        <dbReference type="ChEBI" id="CHEBI:18248"/>
    </ligandPart>
</feature>
<dbReference type="EC" id="1.11.1.21" evidence="10 11"/>
<dbReference type="HAMAP" id="MF_01961">
    <property type="entry name" value="Catal_peroxid"/>
    <property type="match status" value="1"/>
</dbReference>
<evidence type="ECO:0000256" key="10">
    <source>
        <dbReference type="HAMAP-Rule" id="MF_01961"/>
    </source>
</evidence>
<comment type="PTM">
    <text evidence="10">Formation of the three residue Trp-Tyr-Met cross-link is important for the catalase, but not the peroxidase activity of the enzyme.</text>
</comment>
<evidence type="ECO:0000256" key="7">
    <source>
        <dbReference type="ARBA" id="ARBA00049145"/>
    </source>
</evidence>
<keyword evidence="2 10" id="KW-0349">Heme</keyword>
<evidence type="ECO:0000256" key="6">
    <source>
        <dbReference type="ARBA" id="ARBA00023324"/>
    </source>
</evidence>
<evidence type="ECO:0000256" key="1">
    <source>
        <dbReference type="ARBA" id="ARBA00022559"/>
    </source>
</evidence>
<dbReference type="HOGENOM" id="CLU_025424_2_0_6"/>
<evidence type="ECO:0000259" key="12">
    <source>
        <dbReference type="PROSITE" id="PS50873"/>
    </source>
</evidence>
<dbReference type="PANTHER" id="PTHR30555">
    <property type="entry name" value="HYDROPEROXIDASE I, BIFUNCTIONAL CATALASE-PEROXIDASE"/>
    <property type="match status" value="1"/>
</dbReference>
<dbReference type="PATRIC" id="fig|626887.3.peg.3173"/>
<dbReference type="GO" id="GO:0020037">
    <property type="term" value="F:heme binding"/>
    <property type="evidence" value="ECO:0007669"/>
    <property type="project" value="InterPro"/>
</dbReference>
<dbReference type="PROSITE" id="PS50873">
    <property type="entry name" value="PEROXIDASE_4"/>
    <property type="match status" value="1"/>
</dbReference>
<evidence type="ECO:0000256" key="8">
    <source>
        <dbReference type="ARBA" id="ARBA00051651"/>
    </source>
</evidence>
<gene>
    <name evidence="10 13" type="primary">katG</name>
    <name evidence="13" type="ORF">J057_15880</name>
</gene>
<comment type="catalytic activity">
    <reaction evidence="7 10 11">
        <text>2 H2O2 = O2 + 2 H2O</text>
        <dbReference type="Rhea" id="RHEA:20309"/>
        <dbReference type="ChEBI" id="CHEBI:15377"/>
        <dbReference type="ChEBI" id="CHEBI:15379"/>
        <dbReference type="ChEBI" id="CHEBI:16240"/>
        <dbReference type="EC" id="1.11.1.21"/>
    </reaction>
</comment>
<dbReference type="STRING" id="626887.J057_15880"/>
<dbReference type="EMBL" id="APLQ01000014">
    <property type="protein sequence ID" value="ENO12892.2"/>
    <property type="molecule type" value="Genomic_DNA"/>
</dbReference>
<dbReference type="SUPFAM" id="SSF48113">
    <property type="entry name" value="Heme-dependent peroxidases"/>
    <property type="match status" value="2"/>
</dbReference>
<evidence type="ECO:0000256" key="2">
    <source>
        <dbReference type="ARBA" id="ARBA00022617"/>
    </source>
</evidence>
<comment type="caution">
    <text evidence="13">The sequence shown here is derived from an EMBL/GenBank/DDBJ whole genome shotgun (WGS) entry which is preliminary data.</text>
</comment>
<dbReference type="GO" id="GO:0070301">
    <property type="term" value="P:cellular response to hydrogen peroxide"/>
    <property type="evidence" value="ECO:0007669"/>
    <property type="project" value="TreeGrafter"/>
</dbReference>
<dbReference type="Gene3D" id="1.10.420.10">
    <property type="entry name" value="Peroxidase, domain 2"/>
    <property type="match status" value="2"/>
</dbReference>
<evidence type="ECO:0000256" key="3">
    <source>
        <dbReference type="ARBA" id="ARBA00022723"/>
    </source>
</evidence>
<evidence type="ECO:0000313" key="13">
    <source>
        <dbReference type="EMBL" id="ENO12892.2"/>
    </source>
</evidence>
<dbReference type="NCBIfam" id="TIGR00198">
    <property type="entry name" value="cat_per_HPI"/>
    <property type="match status" value="1"/>
</dbReference>
<dbReference type="Proteomes" id="UP000013165">
    <property type="component" value="Unassembled WGS sequence"/>
</dbReference>
<keyword evidence="6 10" id="KW-0376">Hydrogen peroxide</keyword>
<proteinExistence type="inferred from homology"/>
<dbReference type="InterPro" id="IPR002016">
    <property type="entry name" value="Haem_peroxidase"/>
</dbReference>